<proteinExistence type="predicted"/>
<dbReference type="Pfam" id="PF10704">
    <property type="entry name" value="DUF2508"/>
    <property type="match status" value="1"/>
</dbReference>
<dbReference type="EMBL" id="UWJD01000003">
    <property type="protein sequence ID" value="VCT86137.1"/>
    <property type="molecule type" value="Genomic_DNA"/>
</dbReference>
<protein>
    <submittedName>
        <fullName evidence="3">DUF2508 domain-containing protein</fullName>
    </submittedName>
</protein>
<accession>A0A2A7MC29</accession>
<keyword evidence="5" id="KW-1185">Reference proteome</keyword>
<dbReference type="EMBL" id="CAMTCP010000221">
    <property type="protein sequence ID" value="CAI3590480.1"/>
    <property type="molecule type" value="Genomic_DNA"/>
</dbReference>
<dbReference type="Proteomes" id="UP000431451">
    <property type="component" value="Unassembled WGS sequence"/>
</dbReference>
<evidence type="ECO:0000313" key="3">
    <source>
        <dbReference type="EMBL" id="PEG28901.1"/>
    </source>
</evidence>
<dbReference type="STRING" id="137838.GCA_001458595_00037"/>
<gene>
    <name evidence="2" type="ORF">CNEO2_290019</name>
    <name evidence="1" type="ORF">CNEO_40039</name>
    <name evidence="4" type="ORF">CNEONATNEC25_03746</name>
    <name evidence="3" type="ORF">CQ394_20810</name>
</gene>
<organism evidence="3 5">
    <name type="scientific">Clostridium neonatale</name>
    <dbReference type="NCBI Taxonomy" id="137838"/>
    <lineage>
        <taxon>Bacteria</taxon>
        <taxon>Bacillati</taxon>
        <taxon>Bacillota</taxon>
        <taxon>Clostridia</taxon>
        <taxon>Eubacteriales</taxon>
        <taxon>Clostridiaceae</taxon>
        <taxon>Clostridium</taxon>
    </lineage>
</organism>
<dbReference type="EMBL" id="CAKJVE010000004">
    <property type="protein sequence ID" value="CAG9702546.1"/>
    <property type="molecule type" value="Genomic_DNA"/>
</dbReference>
<dbReference type="EMBL" id="PDCJ01000007">
    <property type="protein sequence ID" value="PEG28901.1"/>
    <property type="molecule type" value="Genomic_DNA"/>
</dbReference>
<reference evidence="3 5" key="1">
    <citation type="submission" date="2017-10" db="EMBL/GenBank/DDBJ databases">
        <title>Effective Description of Clostridium neonatale sp. nov. linked to necrotizing enterocolitis in neonates and a clarification of species assignable to the genus Clostridium (Prazmowski 1880) emend. Lawson and Rainey 2016.</title>
        <authorList>
            <person name="Bernard K."/>
            <person name="Burdz T."/>
            <person name="Wiebe D."/>
            <person name="Balcewich B."/>
            <person name="Alfa M."/>
            <person name="Bernier A.-M."/>
        </authorList>
    </citation>
    <scope>NUCLEOTIDE SEQUENCE [LARGE SCALE GENOMIC DNA]</scope>
    <source>
        <strain evidence="3 5">LCDC99A005</strain>
    </source>
</reference>
<reference evidence="2" key="4">
    <citation type="submission" date="2022-10" db="EMBL/GenBank/DDBJ databases">
        <authorList>
            <person name="Aires J."/>
            <person name="Mesa V."/>
        </authorList>
    </citation>
    <scope>NUCLEOTIDE SEQUENCE</scope>
    <source>
        <strain evidence="2">Clostridium neonatale JD116</strain>
    </source>
</reference>
<dbReference type="Proteomes" id="UP000220840">
    <property type="component" value="Unassembled WGS sequence"/>
</dbReference>
<dbReference type="InterPro" id="IPR019644">
    <property type="entry name" value="DUF2508"/>
</dbReference>
<dbReference type="Proteomes" id="UP001189143">
    <property type="component" value="Unassembled WGS sequence"/>
</dbReference>
<dbReference type="RefSeq" id="WP_058293065.1">
    <property type="nucleotide sequence ID" value="NZ_CAKJVD010000067.1"/>
</dbReference>
<evidence type="ECO:0000313" key="1">
    <source>
        <dbReference type="EMBL" id="CAG9702546.1"/>
    </source>
</evidence>
<evidence type="ECO:0000313" key="5">
    <source>
        <dbReference type="Proteomes" id="UP000220840"/>
    </source>
</evidence>
<evidence type="ECO:0000313" key="6">
    <source>
        <dbReference type="Proteomes" id="UP000431451"/>
    </source>
</evidence>
<reference evidence="1" key="3">
    <citation type="submission" date="2021-10" db="EMBL/GenBank/DDBJ databases">
        <authorList>
            <person name="Mesa V."/>
        </authorList>
    </citation>
    <scope>NUCLEOTIDE SEQUENCE</scope>
    <source>
        <strain evidence="1">CC3_PB</strain>
    </source>
</reference>
<dbReference type="OrthoDB" id="1809893at2"/>
<name>A0A2A7MC29_9CLOT</name>
<reference evidence="4 6" key="2">
    <citation type="submission" date="2018-06" db="EMBL/GenBank/DDBJ databases">
        <authorList>
            <consortium name="IHU Genomes"/>
        </authorList>
    </citation>
    <scope>NUCLEOTIDE SEQUENCE [LARGE SCALE GENOMIC DNA]</scope>
    <source>
        <strain evidence="4 6">NEC25</strain>
    </source>
</reference>
<evidence type="ECO:0000313" key="2">
    <source>
        <dbReference type="EMBL" id="CAI3590480.1"/>
    </source>
</evidence>
<dbReference type="AlphaFoldDB" id="A0A2A7MC29"/>
<evidence type="ECO:0000313" key="4">
    <source>
        <dbReference type="EMBL" id="VCT86137.1"/>
    </source>
</evidence>
<dbReference type="GeneID" id="68879289"/>
<dbReference type="Proteomes" id="UP000789738">
    <property type="component" value="Unassembled WGS sequence"/>
</dbReference>
<sequence>MDGKGIHKNYLNQECFLDKDYRFNSEKLLRDMQLAKMEIDMARNMFNNVEDNALIDIAIYSEDLAKKRYGYLLSIAKENGIRVSKNYIIENNLFLSE</sequence>